<dbReference type="AlphaFoldDB" id="A0A6A6BXN6"/>
<evidence type="ECO:0000313" key="2">
    <source>
        <dbReference type="EMBL" id="KAF2158818.1"/>
    </source>
</evidence>
<keyword evidence="3" id="KW-1185">Reference proteome</keyword>
<reference evidence="2" key="1">
    <citation type="journal article" date="2020" name="Stud. Mycol.">
        <title>101 Dothideomycetes genomes: a test case for predicting lifestyles and emergence of pathogens.</title>
        <authorList>
            <person name="Haridas S."/>
            <person name="Albert R."/>
            <person name="Binder M."/>
            <person name="Bloem J."/>
            <person name="Labutti K."/>
            <person name="Salamov A."/>
            <person name="Andreopoulos B."/>
            <person name="Baker S."/>
            <person name="Barry K."/>
            <person name="Bills G."/>
            <person name="Bluhm B."/>
            <person name="Cannon C."/>
            <person name="Castanera R."/>
            <person name="Culley D."/>
            <person name="Daum C."/>
            <person name="Ezra D."/>
            <person name="Gonzalez J."/>
            <person name="Henrissat B."/>
            <person name="Kuo A."/>
            <person name="Liang C."/>
            <person name="Lipzen A."/>
            <person name="Lutzoni F."/>
            <person name="Magnuson J."/>
            <person name="Mondo S."/>
            <person name="Nolan M."/>
            <person name="Ohm R."/>
            <person name="Pangilinan J."/>
            <person name="Park H.-J."/>
            <person name="Ramirez L."/>
            <person name="Alfaro M."/>
            <person name="Sun H."/>
            <person name="Tritt A."/>
            <person name="Yoshinaga Y."/>
            <person name="Zwiers L.-H."/>
            <person name="Turgeon B."/>
            <person name="Goodwin S."/>
            <person name="Spatafora J."/>
            <person name="Crous P."/>
            <person name="Grigoriev I."/>
        </authorList>
    </citation>
    <scope>NUCLEOTIDE SEQUENCE</scope>
    <source>
        <strain evidence="2">ATCC 36951</strain>
    </source>
</reference>
<dbReference type="EMBL" id="ML993648">
    <property type="protein sequence ID" value="KAF2158818.1"/>
    <property type="molecule type" value="Genomic_DNA"/>
</dbReference>
<accession>A0A6A6BXN6</accession>
<dbReference type="RefSeq" id="XP_033659707.1">
    <property type="nucleotide sequence ID" value="XM_033814709.1"/>
</dbReference>
<dbReference type="PANTHER" id="PTHR38116:SF9">
    <property type="entry name" value="BZIP DOMAIN-CONTAINING PROTEIN"/>
    <property type="match status" value="1"/>
</dbReference>
<protein>
    <recommendedName>
        <fullName evidence="4">BZIP domain-containing protein</fullName>
    </recommendedName>
</protein>
<evidence type="ECO:0000313" key="3">
    <source>
        <dbReference type="Proteomes" id="UP000799537"/>
    </source>
</evidence>
<proteinExistence type="predicted"/>
<evidence type="ECO:0000256" key="1">
    <source>
        <dbReference type="SAM" id="MobiDB-lite"/>
    </source>
</evidence>
<gene>
    <name evidence="2" type="ORF">M409DRAFT_61325</name>
</gene>
<organism evidence="2 3">
    <name type="scientific">Zasmidium cellare ATCC 36951</name>
    <dbReference type="NCBI Taxonomy" id="1080233"/>
    <lineage>
        <taxon>Eukaryota</taxon>
        <taxon>Fungi</taxon>
        <taxon>Dikarya</taxon>
        <taxon>Ascomycota</taxon>
        <taxon>Pezizomycotina</taxon>
        <taxon>Dothideomycetes</taxon>
        <taxon>Dothideomycetidae</taxon>
        <taxon>Mycosphaerellales</taxon>
        <taxon>Mycosphaerellaceae</taxon>
        <taxon>Zasmidium</taxon>
    </lineage>
</organism>
<sequence length="251" mass="27853">MTTCFYLDLLITIAKVHVTRMQHDVAGQISRSAQQADDVVLPRDAVEHRRVLNILAQRRHRRRKKERLAAADRILAGAGPPNTRPVDAAVNDSRPDYNNDRSTLLPSNYDFDFENLSWETGTSTAAPIAALSADPLMTSNITDIIQDDAIQTSTFPDDHNLSMPDLDLLRAALENGKRLNQADQLFSLTAESTFQSRDGLGWTFALPENLKPTPAQLSLPNHPIIDVLPWPQVRTKLIMSSGRGIPLMAVL</sequence>
<feature type="region of interest" description="Disordered" evidence="1">
    <location>
        <begin position="76"/>
        <end position="101"/>
    </location>
</feature>
<evidence type="ECO:0008006" key="4">
    <source>
        <dbReference type="Google" id="ProtNLM"/>
    </source>
</evidence>
<dbReference type="InterPro" id="IPR021833">
    <property type="entry name" value="DUF3425"/>
</dbReference>
<dbReference type="PANTHER" id="PTHR38116">
    <property type="entry name" value="CHROMOSOME 7, WHOLE GENOME SHOTGUN SEQUENCE"/>
    <property type="match status" value="1"/>
</dbReference>
<name>A0A6A6BXN6_ZASCE</name>
<dbReference type="Pfam" id="PF11905">
    <property type="entry name" value="DUF3425"/>
    <property type="match status" value="1"/>
</dbReference>
<dbReference type="GeneID" id="54567981"/>
<dbReference type="Proteomes" id="UP000799537">
    <property type="component" value="Unassembled WGS sequence"/>
</dbReference>
<dbReference type="OrthoDB" id="3637170at2759"/>